<dbReference type="InterPro" id="IPR027417">
    <property type="entry name" value="P-loop_NTPase"/>
</dbReference>
<dbReference type="Pfam" id="PF00176">
    <property type="entry name" value="SNF2-rel_dom"/>
    <property type="match status" value="1"/>
</dbReference>
<dbReference type="EMBL" id="CP093350">
    <property type="protein sequence ID" value="WOH12878.1"/>
    <property type="molecule type" value="Genomic_DNA"/>
</dbReference>
<dbReference type="PROSITE" id="PS51192">
    <property type="entry name" value="HELICASE_ATP_BIND_1"/>
    <property type="match status" value="1"/>
</dbReference>
<dbReference type="Gene3D" id="3.40.50.10810">
    <property type="entry name" value="Tandem AAA-ATPase domain"/>
    <property type="match status" value="1"/>
</dbReference>
<dbReference type="InterPro" id="IPR014001">
    <property type="entry name" value="Helicase_ATP-bd"/>
</dbReference>
<dbReference type="InterPro" id="IPR029295">
    <property type="entry name" value="SnAC"/>
</dbReference>
<comment type="similarity">
    <text evidence="2">Belongs to the helicase family.</text>
</comment>
<feature type="compositionally biased region" description="Polar residues" evidence="13">
    <location>
        <begin position="1053"/>
        <end position="1065"/>
    </location>
</feature>
<gene>
    <name evidence="16" type="ORF">DCAR_0832387</name>
</gene>
<comment type="catalytic activity">
    <reaction evidence="12">
        <text>ATP + H2O = ADP + phosphate + H(+)</text>
        <dbReference type="Rhea" id="RHEA:13065"/>
        <dbReference type="ChEBI" id="CHEBI:15377"/>
        <dbReference type="ChEBI" id="CHEBI:15378"/>
        <dbReference type="ChEBI" id="CHEBI:30616"/>
        <dbReference type="ChEBI" id="CHEBI:43474"/>
        <dbReference type="ChEBI" id="CHEBI:456216"/>
        <dbReference type="EC" id="3.6.4.12"/>
    </reaction>
</comment>
<dbReference type="Pfam" id="PF00271">
    <property type="entry name" value="Helicase_C"/>
    <property type="match status" value="1"/>
</dbReference>
<evidence type="ECO:0000259" key="14">
    <source>
        <dbReference type="PROSITE" id="PS51192"/>
    </source>
</evidence>
<dbReference type="GO" id="GO:0010078">
    <property type="term" value="P:maintenance of root meristem identity"/>
    <property type="evidence" value="ECO:0007669"/>
    <property type="project" value="UniProtKB-ARBA"/>
</dbReference>
<evidence type="ECO:0000313" key="17">
    <source>
        <dbReference type="Proteomes" id="UP000077755"/>
    </source>
</evidence>
<evidence type="ECO:0000256" key="5">
    <source>
        <dbReference type="ARBA" id="ARBA00022604"/>
    </source>
</evidence>
<dbReference type="SMART" id="SM00490">
    <property type="entry name" value="HELICc"/>
    <property type="match status" value="1"/>
</dbReference>
<reference evidence="16" key="2">
    <citation type="submission" date="2022-03" db="EMBL/GenBank/DDBJ databases">
        <title>Draft title - Genomic analysis of global carrot germplasm unveils the trajectory of domestication and the origin of high carotenoid orange carrot.</title>
        <authorList>
            <person name="Iorizzo M."/>
            <person name="Ellison S."/>
            <person name="Senalik D."/>
            <person name="Macko-Podgorni A."/>
            <person name="Grzebelus D."/>
            <person name="Bostan H."/>
            <person name="Rolling W."/>
            <person name="Curaba J."/>
            <person name="Simon P."/>
        </authorList>
    </citation>
    <scope>NUCLEOTIDE SEQUENCE</scope>
    <source>
        <tissue evidence="16">Leaf</tissue>
    </source>
</reference>
<dbReference type="InterPro" id="IPR049730">
    <property type="entry name" value="SNF2/RAD54-like_C"/>
</dbReference>
<dbReference type="GO" id="GO:0042393">
    <property type="term" value="F:histone binding"/>
    <property type="evidence" value="ECO:0007669"/>
    <property type="project" value="InterPro"/>
</dbReference>
<proteinExistence type="inferred from homology"/>
<evidence type="ECO:0000256" key="7">
    <source>
        <dbReference type="ARBA" id="ARBA00022801"/>
    </source>
</evidence>
<evidence type="ECO:0000256" key="12">
    <source>
        <dbReference type="ARBA" id="ARBA00047995"/>
    </source>
</evidence>
<dbReference type="CDD" id="cd18793">
    <property type="entry name" value="SF2_C_SNF"/>
    <property type="match status" value="1"/>
</dbReference>
<evidence type="ECO:0000256" key="4">
    <source>
        <dbReference type="ARBA" id="ARBA00022473"/>
    </source>
</evidence>
<evidence type="ECO:0000259" key="15">
    <source>
        <dbReference type="PROSITE" id="PS51194"/>
    </source>
</evidence>
<dbReference type="GO" id="GO:0010492">
    <property type="term" value="P:maintenance of shoot apical meristem identity"/>
    <property type="evidence" value="ECO:0007669"/>
    <property type="project" value="UniProtKB-ARBA"/>
</dbReference>
<feature type="compositionally biased region" description="Basic residues" evidence="13">
    <location>
        <begin position="1083"/>
        <end position="1093"/>
    </location>
</feature>
<dbReference type="SMART" id="SM01314">
    <property type="entry name" value="SnAC"/>
    <property type="match status" value="1"/>
</dbReference>
<evidence type="ECO:0000256" key="3">
    <source>
        <dbReference type="ARBA" id="ARBA00012551"/>
    </source>
</evidence>
<dbReference type="SMART" id="SM00487">
    <property type="entry name" value="DEXDc"/>
    <property type="match status" value="1"/>
</dbReference>
<evidence type="ECO:0000256" key="10">
    <source>
        <dbReference type="ARBA" id="ARBA00022853"/>
    </source>
</evidence>
<dbReference type="PANTHER" id="PTHR10799">
    <property type="entry name" value="SNF2/RAD54 HELICASE FAMILY"/>
    <property type="match status" value="1"/>
</dbReference>
<dbReference type="GO" id="GO:0005524">
    <property type="term" value="F:ATP binding"/>
    <property type="evidence" value="ECO:0007669"/>
    <property type="project" value="UniProtKB-KW"/>
</dbReference>
<comment type="subcellular location">
    <subcellularLocation>
        <location evidence="1">Nucleus</location>
    </subcellularLocation>
</comment>
<dbReference type="GO" id="GO:0005634">
    <property type="term" value="C:nucleus"/>
    <property type="evidence" value="ECO:0007669"/>
    <property type="project" value="UniProtKB-SubCell"/>
</dbReference>
<dbReference type="GO" id="GO:0016787">
    <property type="term" value="F:hydrolase activity"/>
    <property type="evidence" value="ECO:0007669"/>
    <property type="project" value="UniProtKB-KW"/>
</dbReference>
<keyword evidence="17" id="KW-1185">Reference proteome</keyword>
<keyword evidence="11" id="KW-0539">Nucleus</keyword>
<dbReference type="KEGG" id="dcr:108197288"/>
<dbReference type="InterPro" id="IPR000330">
    <property type="entry name" value="SNF2_N"/>
</dbReference>
<evidence type="ECO:0000256" key="6">
    <source>
        <dbReference type="ARBA" id="ARBA00022741"/>
    </source>
</evidence>
<dbReference type="Proteomes" id="UP000077755">
    <property type="component" value="Chromosome 8"/>
</dbReference>
<keyword evidence="6" id="KW-0547">Nucleotide-binding</keyword>
<keyword evidence="9" id="KW-0067">ATP-binding</keyword>
<keyword evidence="4" id="KW-0217">Developmental protein</keyword>
<evidence type="ECO:0000256" key="9">
    <source>
        <dbReference type="ARBA" id="ARBA00022840"/>
    </source>
</evidence>
<feature type="region of interest" description="Disordered" evidence="13">
    <location>
        <begin position="248"/>
        <end position="271"/>
    </location>
</feature>
<evidence type="ECO:0000256" key="11">
    <source>
        <dbReference type="ARBA" id="ARBA00023242"/>
    </source>
</evidence>
<reference evidence="16" key="1">
    <citation type="journal article" date="2016" name="Nat. Genet.">
        <title>A high-quality carrot genome assembly provides new insights into carotenoid accumulation and asterid genome evolution.</title>
        <authorList>
            <person name="Iorizzo M."/>
            <person name="Ellison S."/>
            <person name="Senalik D."/>
            <person name="Zeng P."/>
            <person name="Satapoomin P."/>
            <person name="Huang J."/>
            <person name="Bowman M."/>
            <person name="Iovene M."/>
            <person name="Sanseverino W."/>
            <person name="Cavagnaro P."/>
            <person name="Yildiz M."/>
            <person name="Macko-Podgorni A."/>
            <person name="Moranska E."/>
            <person name="Grzebelus E."/>
            <person name="Grzebelus D."/>
            <person name="Ashrafi H."/>
            <person name="Zheng Z."/>
            <person name="Cheng S."/>
            <person name="Spooner D."/>
            <person name="Van Deynze A."/>
            <person name="Simon P."/>
        </authorList>
    </citation>
    <scope>NUCLEOTIDE SEQUENCE</scope>
    <source>
        <tissue evidence="16">Leaf</tissue>
    </source>
</reference>
<evidence type="ECO:0000256" key="13">
    <source>
        <dbReference type="SAM" id="MobiDB-lite"/>
    </source>
</evidence>
<feature type="domain" description="Helicase C-terminal" evidence="15">
    <location>
        <begin position="717"/>
        <end position="884"/>
    </location>
</feature>
<dbReference type="FunFam" id="3.40.50.300:FF:000755">
    <property type="entry name" value="Probable ATP-dependent DNA helicase CHR12"/>
    <property type="match status" value="1"/>
</dbReference>
<dbReference type="GO" id="GO:0010231">
    <property type="term" value="P:maintenance of seed dormancy"/>
    <property type="evidence" value="ECO:0007669"/>
    <property type="project" value="UniProtKB-ARBA"/>
</dbReference>
<evidence type="ECO:0000256" key="1">
    <source>
        <dbReference type="ARBA" id="ARBA00004123"/>
    </source>
</evidence>
<keyword evidence="8" id="KW-0347">Helicase</keyword>
<evidence type="ECO:0000313" key="16">
    <source>
        <dbReference type="EMBL" id="WOH12878.1"/>
    </source>
</evidence>
<dbReference type="GO" id="GO:0006325">
    <property type="term" value="P:chromatin organization"/>
    <property type="evidence" value="ECO:0007669"/>
    <property type="project" value="UniProtKB-KW"/>
</dbReference>
<dbReference type="PROSITE" id="PS51194">
    <property type="entry name" value="HELICASE_CTER"/>
    <property type="match status" value="1"/>
</dbReference>
<name>A0AAF1BCH7_DAUCS</name>
<evidence type="ECO:0000256" key="2">
    <source>
        <dbReference type="ARBA" id="ARBA00008708"/>
    </source>
</evidence>
<dbReference type="Gene3D" id="3.40.50.300">
    <property type="entry name" value="P-loop containing nucleotide triphosphate hydrolases"/>
    <property type="match status" value="1"/>
</dbReference>
<feature type="region of interest" description="Disordered" evidence="13">
    <location>
        <begin position="1039"/>
        <end position="1093"/>
    </location>
</feature>
<dbReference type="SUPFAM" id="SSF52540">
    <property type="entry name" value="P-loop containing nucleoside triphosphate hydrolases"/>
    <property type="match status" value="2"/>
</dbReference>
<dbReference type="Pfam" id="PF14619">
    <property type="entry name" value="SnAC"/>
    <property type="match status" value="1"/>
</dbReference>
<dbReference type="FunFam" id="3.40.50.10810:FF:000016">
    <property type="entry name" value="Chromatin structure-remodeling complex protein SYD"/>
    <property type="match status" value="1"/>
</dbReference>
<feature type="region of interest" description="Disordered" evidence="13">
    <location>
        <begin position="60"/>
        <end position="80"/>
    </location>
</feature>
<dbReference type="GO" id="GO:0003678">
    <property type="term" value="F:DNA helicase activity"/>
    <property type="evidence" value="ECO:0007669"/>
    <property type="project" value="UniProtKB-EC"/>
</dbReference>
<dbReference type="AlphaFoldDB" id="A0AAF1BCH7"/>
<sequence length="1093" mass="125542">MATAVNEEETQQPDASSIEGIEETKTLICALNLLSRNLPLPSHILQAVSRIYSDPLPGDADGGSRVAADENVDAPGDSSVGGDLISELEDTLAKHRLDCMSGFELTALKENRLKSNIQHRISELEELPTSRGEDLQSKCLLELYGLKLADFQSKVRSDLCKEYGLRMNCASPEKQLFDWGMMRLRRPLYGVGNAFLMEADDTMKKKWEAERLSRLEEEEKNRIESRQRKFFAEILDAARELQLQIQATHKRRKQRNDGIQSWHGRQRQRATRAEKLRIQALKADDQEAYMRMVEESKNERLTMLLGKTNELLVRLGAAVQRQKDAEHDGIEPLNELEANMPDYSPSKTGILAGSKEEDDIIDMEPHQDVKPGDLLEGQRQYNSVIHSIQEKVIEQPSMLQGGELRAYQLEGLQWMLSLFNNNLNGILADEMGLGKTIQTISLIAYLMENKNVAGPHLIVAPKAVLPNWIAEFSTWVPSIVAVHYDGRMEERRVLRETYSGEGKFNVLVTHYDMIMRDKAFLKKIHWHYMIVDEGHRLKNHESALARTIDSGYKIRRRLLLTGTPIQNSLQELWSLLNFLLPNIFNSVENFEEWFNAPFADRCDVSLTDEEELLVIRRLHHVIRPFILRRKKEEVEKYLPQKSQVILKCDMSAWQKVYYHQVTDVGRVGLGSGTGKSKSLQNLTMQLRKCCNHPYLFVGDYNIWRKEEIVRASGKFELLDRLLPKLYKAGHRVLLFSQMTRLMDILGVYLELHGFKFLRLDGSTKTDERGTLLKQFNAPDSPYFMFLLSTRAGGLGLNLQTADTVIIFDSDWNPQMDQQAEDRAHRIGQKKEVRVFVLVSVGSIEEVILERAKQKMGIDAKVIQAGLFNTTSTAQDRREMLEDIMRRGTNSLGRDVPSEREINRLAARSEEEFWMFEKMDEERRQKENYRSRLMEENEVPDWAYAQPDPKDTRGKGFDYESANVSGKRRRKSIVYADTLSESQWIKAVEYGEPVSKRTGKRKMKEHLPPPSYQLAYDDVLEDKRVVELKSEHVPIPNERLPEITSGMVPRRSRSISMSEVSNSQDSEVPGSDDDNSKGNMLTWKIHRKKRSSLA</sequence>
<keyword evidence="10" id="KW-0156">Chromatin regulator</keyword>
<dbReference type="InterPro" id="IPR001650">
    <property type="entry name" value="Helicase_C-like"/>
</dbReference>
<protein>
    <recommendedName>
        <fullName evidence="3">DNA helicase</fullName>
        <ecNumber evidence="3">3.6.4.12</ecNumber>
    </recommendedName>
</protein>
<dbReference type="InterPro" id="IPR038718">
    <property type="entry name" value="SNF2-like_sf"/>
</dbReference>
<organism evidence="16 17">
    <name type="scientific">Daucus carota subsp. sativus</name>
    <name type="common">Carrot</name>
    <dbReference type="NCBI Taxonomy" id="79200"/>
    <lineage>
        <taxon>Eukaryota</taxon>
        <taxon>Viridiplantae</taxon>
        <taxon>Streptophyta</taxon>
        <taxon>Embryophyta</taxon>
        <taxon>Tracheophyta</taxon>
        <taxon>Spermatophyta</taxon>
        <taxon>Magnoliopsida</taxon>
        <taxon>eudicotyledons</taxon>
        <taxon>Gunneridae</taxon>
        <taxon>Pentapetalae</taxon>
        <taxon>asterids</taxon>
        <taxon>campanulids</taxon>
        <taxon>Apiales</taxon>
        <taxon>Apiaceae</taxon>
        <taxon>Apioideae</taxon>
        <taxon>Scandiceae</taxon>
        <taxon>Daucinae</taxon>
        <taxon>Daucus</taxon>
        <taxon>Daucus sect. Daucus</taxon>
    </lineage>
</organism>
<accession>A0AAF1BCH7</accession>
<keyword evidence="7" id="KW-0378">Hydrolase</keyword>
<dbReference type="EC" id="3.6.4.12" evidence="3"/>
<keyword evidence="5" id="KW-0341">Growth regulation</keyword>
<evidence type="ECO:0000256" key="8">
    <source>
        <dbReference type="ARBA" id="ARBA00022806"/>
    </source>
</evidence>
<feature type="domain" description="Helicase ATP-binding" evidence="14">
    <location>
        <begin position="416"/>
        <end position="582"/>
    </location>
</feature>